<evidence type="ECO:0000313" key="2">
    <source>
        <dbReference type="Proteomes" id="UP000184192"/>
    </source>
</evidence>
<evidence type="ECO:0000313" key="1">
    <source>
        <dbReference type="EMBL" id="SHI60088.1"/>
    </source>
</evidence>
<dbReference type="GeneID" id="92711185"/>
<gene>
    <name evidence="1" type="ORF">SAMN05444350_104133</name>
</gene>
<organism evidence="1 2">
    <name type="scientific">Bacteroides stercorirosoris</name>
    <dbReference type="NCBI Taxonomy" id="871324"/>
    <lineage>
        <taxon>Bacteria</taxon>
        <taxon>Pseudomonadati</taxon>
        <taxon>Bacteroidota</taxon>
        <taxon>Bacteroidia</taxon>
        <taxon>Bacteroidales</taxon>
        <taxon>Bacteroidaceae</taxon>
        <taxon>Bacteroides</taxon>
    </lineage>
</organism>
<name>A0A1M6CHB3_9BACE</name>
<proteinExistence type="predicted"/>
<dbReference type="EMBL" id="FQZN01000004">
    <property type="protein sequence ID" value="SHI60088.1"/>
    <property type="molecule type" value="Genomic_DNA"/>
</dbReference>
<protein>
    <submittedName>
        <fullName evidence="1">Uncharacterized protein</fullName>
    </submittedName>
</protein>
<sequence length="97" mass="10993">MSKEIKKLELQSAVQIQKITQRYELCRDVLTQIFAERSTALMAHYKTLDQALGSDDRELIIASLKGISSIVSQNPLESFAEFTKALDNDDEVLNLDF</sequence>
<dbReference type="eggNOG" id="ENOG50300KC">
    <property type="taxonomic scope" value="Bacteria"/>
</dbReference>
<accession>A0A1M6CHB3</accession>
<dbReference type="RefSeq" id="WP_025831113.1">
    <property type="nucleotide sequence ID" value="NZ_FQZN01000004.1"/>
</dbReference>
<dbReference type="AlphaFoldDB" id="A0A1M6CHB3"/>
<keyword evidence="2" id="KW-1185">Reference proteome</keyword>
<dbReference type="Proteomes" id="UP000184192">
    <property type="component" value="Unassembled WGS sequence"/>
</dbReference>
<reference evidence="2" key="1">
    <citation type="submission" date="2016-11" db="EMBL/GenBank/DDBJ databases">
        <authorList>
            <person name="Varghese N."/>
            <person name="Submissions S."/>
        </authorList>
    </citation>
    <scope>NUCLEOTIDE SEQUENCE [LARGE SCALE GENOMIC DNA]</scope>
    <source>
        <strain evidence="2">DSM 26884</strain>
    </source>
</reference>